<evidence type="ECO:0000313" key="10">
    <source>
        <dbReference type="EMBL" id="KAJ0968077.1"/>
    </source>
</evidence>
<dbReference type="FunFam" id="1.10.10.60:FF:000349">
    <property type="entry name" value="Transcription factor MYB39"/>
    <property type="match status" value="1"/>
</dbReference>
<dbReference type="GO" id="GO:0005634">
    <property type="term" value="C:nucleus"/>
    <property type="evidence" value="ECO:0007669"/>
    <property type="project" value="UniProtKB-SubCell"/>
</dbReference>
<dbReference type="SUPFAM" id="SSF46689">
    <property type="entry name" value="Homeodomain-like"/>
    <property type="match status" value="1"/>
</dbReference>
<gene>
    <name evidence="10" type="ORF">J5N97_024994</name>
</gene>
<feature type="region of interest" description="Disordered" evidence="7">
    <location>
        <begin position="228"/>
        <end position="248"/>
    </location>
</feature>
<comment type="subcellular location">
    <subcellularLocation>
        <location evidence="1">Nucleus</location>
    </subcellularLocation>
</comment>
<feature type="domain" description="Myb-like" evidence="8">
    <location>
        <begin position="62"/>
        <end position="112"/>
    </location>
</feature>
<evidence type="ECO:0000256" key="4">
    <source>
        <dbReference type="ARBA" id="ARBA00023125"/>
    </source>
</evidence>
<evidence type="ECO:0000256" key="7">
    <source>
        <dbReference type="SAM" id="MobiDB-lite"/>
    </source>
</evidence>
<accession>A0A9D5C7H2</accession>
<keyword evidence="2" id="KW-0677">Repeat</keyword>
<name>A0A9D5C7H2_9LILI</name>
<keyword evidence="5" id="KW-0804">Transcription</keyword>
<dbReference type="Proteomes" id="UP001085076">
    <property type="component" value="Miscellaneous, Linkage group lg07"/>
</dbReference>
<dbReference type="Gene3D" id="1.10.10.60">
    <property type="entry name" value="Homeodomain-like"/>
    <property type="match status" value="2"/>
</dbReference>
<organism evidence="10 11">
    <name type="scientific">Dioscorea zingiberensis</name>
    <dbReference type="NCBI Taxonomy" id="325984"/>
    <lineage>
        <taxon>Eukaryota</taxon>
        <taxon>Viridiplantae</taxon>
        <taxon>Streptophyta</taxon>
        <taxon>Embryophyta</taxon>
        <taxon>Tracheophyta</taxon>
        <taxon>Spermatophyta</taxon>
        <taxon>Magnoliopsida</taxon>
        <taxon>Liliopsida</taxon>
        <taxon>Dioscoreales</taxon>
        <taxon>Dioscoreaceae</taxon>
        <taxon>Dioscorea</taxon>
    </lineage>
</organism>
<evidence type="ECO:0000313" key="11">
    <source>
        <dbReference type="Proteomes" id="UP001085076"/>
    </source>
</evidence>
<dbReference type="Pfam" id="PF00249">
    <property type="entry name" value="Myb_DNA-binding"/>
    <property type="match status" value="2"/>
</dbReference>
<dbReference type="InterPro" id="IPR017930">
    <property type="entry name" value="Myb_dom"/>
</dbReference>
<dbReference type="InterPro" id="IPR015495">
    <property type="entry name" value="Myb_TF_plants"/>
</dbReference>
<dbReference type="AlphaFoldDB" id="A0A9D5C7H2"/>
<dbReference type="InterPro" id="IPR009057">
    <property type="entry name" value="Homeodomain-like_sf"/>
</dbReference>
<keyword evidence="4" id="KW-0238">DNA-binding</keyword>
<dbReference type="PROSITE" id="PS51294">
    <property type="entry name" value="HTH_MYB"/>
    <property type="match status" value="2"/>
</dbReference>
<feature type="domain" description="HTH myb-type" evidence="9">
    <location>
        <begin position="62"/>
        <end position="116"/>
    </location>
</feature>
<protein>
    <submittedName>
        <fullName evidence="10">Uncharacterized protein</fullName>
    </submittedName>
</protein>
<feature type="compositionally biased region" description="Low complexity" evidence="7">
    <location>
        <begin position="236"/>
        <end position="248"/>
    </location>
</feature>
<dbReference type="PANTHER" id="PTHR47994">
    <property type="entry name" value="F14D16.11-RELATED"/>
    <property type="match status" value="1"/>
</dbReference>
<reference evidence="10" key="1">
    <citation type="submission" date="2021-03" db="EMBL/GenBank/DDBJ databases">
        <authorList>
            <person name="Li Z."/>
            <person name="Yang C."/>
        </authorList>
    </citation>
    <scope>NUCLEOTIDE SEQUENCE</scope>
    <source>
        <strain evidence="10">Dzin_1.0</strain>
        <tissue evidence="10">Leaf</tissue>
    </source>
</reference>
<evidence type="ECO:0000256" key="1">
    <source>
        <dbReference type="ARBA" id="ARBA00004123"/>
    </source>
</evidence>
<keyword evidence="6" id="KW-0539">Nucleus</keyword>
<dbReference type="FunFam" id="1.10.10.60:FF:000001">
    <property type="entry name" value="MYB-related transcription factor"/>
    <property type="match status" value="1"/>
</dbReference>
<dbReference type="InterPro" id="IPR001005">
    <property type="entry name" value="SANT/Myb"/>
</dbReference>
<feature type="domain" description="Myb-like" evidence="8">
    <location>
        <begin position="9"/>
        <end position="61"/>
    </location>
</feature>
<evidence type="ECO:0000256" key="5">
    <source>
        <dbReference type="ARBA" id="ARBA00023163"/>
    </source>
</evidence>
<dbReference type="CDD" id="cd00167">
    <property type="entry name" value="SANT"/>
    <property type="match status" value="2"/>
</dbReference>
<evidence type="ECO:0000256" key="6">
    <source>
        <dbReference type="ARBA" id="ARBA00023242"/>
    </source>
</evidence>
<dbReference type="EMBL" id="JAGGNH010000007">
    <property type="protein sequence ID" value="KAJ0968077.1"/>
    <property type="molecule type" value="Genomic_DNA"/>
</dbReference>
<dbReference type="PROSITE" id="PS50090">
    <property type="entry name" value="MYB_LIKE"/>
    <property type="match status" value="2"/>
</dbReference>
<comment type="caution">
    <text evidence="10">The sequence shown here is derived from an EMBL/GenBank/DDBJ whole genome shotgun (WGS) entry which is preliminary data.</text>
</comment>
<evidence type="ECO:0000256" key="2">
    <source>
        <dbReference type="ARBA" id="ARBA00022737"/>
    </source>
</evidence>
<sequence length="324" mass="36377">MGRPPCCDETGVKKGPWTPEEDRMLIDYIQKHGHGSWRKLPELAGLNRCGKSCRLRWMNYLRPDIKRGRFDDEEERLIIHLHSVLGNKWSAMATHLPGRTDNEIKNHWNTHLKKKLLQMGIDPVTHQPRTDLNLNAYLSNLLLAATNSIGSLTCSSDINALRLQADAANQAKLQVLQSLAQVIIASSSPTRDALDALVQNHQLSELFKMNNQFDQGLVHGSTGVSQDTLSMPSMLSKPNNSNSEKPSMENTINACNQVVDFYANFNYSHTPSLVPVSPENQNNGSIDQLQDHINLTEECSGSRDWDMLNPGNLDTELCWKDILE</sequence>
<proteinExistence type="predicted"/>
<evidence type="ECO:0000259" key="9">
    <source>
        <dbReference type="PROSITE" id="PS51294"/>
    </source>
</evidence>
<evidence type="ECO:0000259" key="8">
    <source>
        <dbReference type="PROSITE" id="PS50090"/>
    </source>
</evidence>
<keyword evidence="3" id="KW-0805">Transcription regulation</keyword>
<dbReference type="SMART" id="SM00717">
    <property type="entry name" value="SANT"/>
    <property type="match status" value="2"/>
</dbReference>
<dbReference type="PANTHER" id="PTHR47994:SF5">
    <property type="entry name" value="F14D16.11-RELATED"/>
    <property type="match status" value="1"/>
</dbReference>
<feature type="domain" description="HTH myb-type" evidence="9">
    <location>
        <begin position="12"/>
        <end position="61"/>
    </location>
</feature>
<evidence type="ECO:0000256" key="3">
    <source>
        <dbReference type="ARBA" id="ARBA00023015"/>
    </source>
</evidence>
<dbReference type="OrthoDB" id="2143914at2759"/>
<keyword evidence="11" id="KW-1185">Reference proteome</keyword>
<reference evidence="10" key="2">
    <citation type="journal article" date="2022" name="Hortic Res">
        <title>The genome of Dioscorea zingiberensis sheds light on the biosynthesis, origin and evolution of the medicinally important diosgenin saponins.</title>
        <authorList>
            <person name="Li Y."/>
            <person name="Tan C."/>
            <person name="Li Z."/>
            <person name="Guo J."/>
            <person name="Li S."/>
            <person name="Chen X."/>
            <person name="Wang C."/>
            <person name="Dai X."/>
            <person name="Yang H."/>
            <person name="Song W."/>
            <person name="Hou L."/>
            <person name="Xu J."/>
            <person name="Tong Z."/>
            <person name="Xu A."/>
            <person name="Yuan X."/>
            <person name="Wang W."/>
            <person name="Yang Q."/>
            <person name="Chen L."/>
            <person name="Sun Z."/>
            <person name="Wang K."/>
            <person name="Pan B."/>
            <person name="Chen J."/>
            <person name="Bao Y."/>
            <person name="Liu F."/>
            <person name="Qi X."/>
            <person name="Gang D.R."/>
            <person name="Wen J."/>
            <person name="Li J."/>
        </authorList>
    </citation>
    <scope>NUCLEOTIDE SEQUENCE</scope>
    <source>
        <strain evidence="10">Dzin_1.0</strain>
    </source>
</reference>
<dbReference type="GO" id="GO:0003677">
    <property type="term" value="F:DNA binding"/>
    <property type="evidence" value="ECO:0007669"/>
    <property type="project" value="UniProtKB-KW"/>
</dbReference>